<feature type="domain" description="C2H2-type" evidence="8">
    <location>
        <begin position="143"/>
        <end position="170"/>
    </location>
</feature>
<dbReference type="SMART" id="SM00355">
    <property type="entry name" value="ZnF_C2H2"/>
    <property type="match status" value="4"/>
</dbReference>
<reference evidence="9 10" key="1">
    <citation type="journal article" date="2014" name="Genome Biol. Evol.">
        <title>The genome of the myxosporean Thelohanellus kitauei shows adaptations to nutrient acquisition within its fish host.</title>
        <authorList>
            <person name="Yang Y."/>
            <person name="Xiong J."/>
            <person name="Zhou Z."/>
            <person name="Huo F."/>
            <person name="Miao W."/>
            <person name="Ran C."/>
            <person name="Liu Y."/>
            <person name="Zhang J."/>
            <person name="Feng J."/>
            <person name="Wang M."/>
            <person name="Wang M."/>
            <person name="Wang L."/>
            <person name="Yao B."/>
        </authorList>
    </citation>
    <scope>NUCLEOTIDE SEQUENCE [LARGE SCALE GENOMIC DNA]</scope>
    <source>
        <strain evidence="9">Wuqing</strain>
    </source>
</reference>
<evidence type="ECO:0000256" key="7">
    <source>
        <dbReference type="PROSITE-ProRule" id="PRU00042"/>
    </source>
</evidence>
<dbReference type="PROSITE" id="PS00028">
    <property type="entry name" value="ZINC_FINGER_C2H2_1"/>
    <property type="match status" value="4"/>
</dbReference>
<dbReference type="InterPro" id="IPR027756">
    <property type="entry name" value="Ovo-like"/>
</dbReference>
<dbReference type="GO" id="GO:0008270">
    <property type="term" value="F:zinc ion binding"/>
    <property type="evidence" value="ECO:0007669"/>
    <property type="project" value="UniProtKB-KW"/>
</dbReference>
<dbReference type="Pfam" id="PF00096">
    <property type="entry name" value="zf-C2H2"/>
    <property type="match status" value="4"/>
</dbReference>
<evidence type="ECO:0000313" key="9">
    <source>
        <dbReference type="EMBL" id="KII62796.1"/>
    </source>
</evidence>
<dbReference type="OrthoDB" id="6020442at2759"/>
<evidence type="ECO:0000256" key="1">
    <source>
        <dbReference type="ARBA" id="ARBA00004123"/>
    </source>
</evidence>
<keyword evidence="10" id="KW-1185">Reference proteome</keyword>
<dbReference type="AlphaFoldDB" id="A0A0C2MMD5"/>
<dbReference type="PROSITE" id="PS50157">
    <property type="entry name" value="ZINC_FINGER_C2H2_2"/>
    <property type="match status" value="4"/>
</dbReference>
<accession>A0A0C2MMD5</accession>
<dbReference type="OMA" id="EHTSIHE"/>
<dbReference type="EMBL" id="JWZT01004873">
    <property type="protein sequence ID" value="KII62796.1"/>
    <property type="molecule type" value="Genomic_DNA"/>
</dbReference>
<evidence type="ECO:0000259" key="8">
    <source>
        <dbReference type="PROSITE" id="PS50157"/>
    </source>
</evidence>
<dbReference type="GO" id="GO:0000978">
    <property type="term" value="F:RNA polymerase II cis-regulatory region sequence-specific DNA binding"/>
    <property type="evidence" value="ECO:0007669"/>
    <property type="project" value="TreeGrafter"/>
</dbReference>
<evidence type="ECO:0000256" key="4">
    <source>
        <dbReference type="ARBA" id="ARBA00022771"/>
    </source>
</evidence>
<sequence length="240" mass="27956">MEEHPGCVACKYMIEITNLFYEKFYPQMTFDHNSSNSVSSESSDCSSNNSNNILPITIGPCPLELWNQFPQIESLRNELVSLCGYKENVEIQSHIIPETNQQGPKKCPLLKTSQIRCKFCQLGFRSQRQLSRHLQIHLHNKRYCCHKCEKGFNDSFDLKRHIRTHTHIRPFKCSLCPNAFTQRCSLEAHEKRIHGKIIDYKFGQRRPKLFICEDCGSTFENNVDFKEHTSIHEPNTNSES</sequence>
<dbReference type="Proteomes" id="UP000031668">
    <property type="component" value="Unassembled WGS sequence"/>
</dbReference>
<feature type="domain" description="C2H2-type" evidence="8">
    <location>
        <begin position="210"/>
        <end position="237"/>
    </location>
</feature>
<feature type="domain" description="C2H2-type" evidence="8">
    <location>
        <begin position="171"/>
        <end position="194"/>
    </location>
</feature>
<dbReference type="FunFam" id="3.30.160.60:FF:000452">
    <property type="entry name" value="Transcription factor Ovo-like 2"/>
    <property type="match status" value="1"/>
</dbReference>
<dbReference type="PANTHER" id="PTHR10032">
    <property type="entry name" value="ZINC FINGER PROTEIN WITH KRAB AND SCAN DOMAINS"/>
    <property type="match status" value="1"/>
</dbReference>
<name>A0A0C2MMD5_THEKT</name>
<dbReference type="SUPFAM" id="SSF57667">
    <property type="entry name" value="beta-beta-alpha zinc fingers"/>
    <property type="match status" value="1"/>
</dbReference>
<comment type="subcellular location">
    <subcellularLocation>
        <location evidence="1">Nucleus</location>
    </subcellularLocation>
</comment>
<dbReference type="PANTHER" id="PTHR10032:SF271">
    <property type="entry name" value="RH12261P-RELATED"/>
    <property type="match status" value="1"/>
</dbReference>
<feature type="domain" description="C2H2-type" evidence="8">
    <location>
        <begin position="115"/>
        <end position="142"/>
    </location>
</feature>
<keyword evidence="6" id="KW-0539">Nucleus</keyword>
<gene>
    <name evidence="9" type="ORF">RF11_08972</name>
</gene>
<keyword evidence="5" id="KW-0862">Zinc</keyword>
<evidence type="ECO:0000256" key="2">
    <source>
        <dbReference type="ARBA" id="ARBA00022723"/>
    </source>
</evidence>
<keyword evidence="3" id="KW-0677">Repeat</keyword>
<dbReference type="GO" id="GO:0005634">
    <property type="term" value="C:nucleus"/>
    <property type="evidence" value="ECO:0007669"/>
    <property type="project" value="UniProtKB-SubCell"/>
</dbReference>
<protein>
    <submittedName>
        <fullName evidence="9">Transcription factor Ovo-like 2</fullName>
    </submittedName>
</protein>
<comment type="caution">
    <text evidence="9">The sequence shown here is derived from an EMBL/GenBank/DDBJ whole genome shotgun (WGS) entry which is preliminary data.</text>
</comment>
<dbReference type="InterPro" id="IPR013087">
    <property type="entry name" value="Znf_C2H2_type"/>
</dbReference>
<proteinExistence type="predicted"/>
<dbReference type="InterPro" id="IPR036236">
    <property type="entry name" value="Znf_C2H2_sf"/>
</dbReference>
<evidence type="ECO:0000313" key="10">
    <source>
        <dbReference type="Proteomes" id="UP000031668"/>
    </source>
</evidence>
<keyword evidence="2" id="KW-0479">Metal-binding</keyword>
<dbReference type="GO" id="GO:0000981">
    <property type="term" value="F:DNA-binding transcription factor activity, RNA polymerase II-specific"/>
    <property type="evidence" value="ECO:0007669"/>
    <property type="project" value="TreeGrafter"/>
</dbReference>
<evidence type="ECO:0000256" key="5">
    <source>
        <dbReference type="ARBA" id="ARBA00022833"/>
    </source>
</evidence>
<evidence type="ECO:0000256" key="3">
    <source>
        <dbReference type="ARBA" id="ARBA00022737"/>
    </source>
</evidence>
<evidence type="ECO:0000256" key="6">
    <source>
        <dbReference type="ARBA" id="ARBA00023242"/>
    </source>
</evidence>
<organism evidence="9 10">
    <name type="scientific">Thelohanellus kitauei</name>
    <name type="common">Myxosporean</name>
    <dbReference type="NCBI Taxonomy" id="669202"/>
    <lineage>
        <taxon>Eukaryota</taxon>
        <taxon>Metazoa</taxon>
        <taxon>Cnidaria</taxon>
        <taxon>Myxozoa</taxon>
        <taxon>Myxosporea</taxon>
        <taxon>Bivalvulida</taxon>
        <taxon>Platysporina</taxon>
        <taxon>Myxobolidae</taxon>
        <taxon>Thelohanellus</taxon>
    </lineage>
</organism>
<dbReference type="Gene3D" id="3.30.160.60">
    <property type="entry name" value="Classic Zinc Finger"/>
    <property type="match status" value="2"/>
</dbReference>
<keyword evidence="4 7" id="KW-0863">Zinc-finger</keyword>